<dbReference type="Pfam" id="PF01633">
    <property type="entry name" value="Choline_kinase"/>
    <property type="match status" value="1"/>
</dbReference>
<comment type="caution">
    <text evidence="1">The sequence shown here is derived from an EMBL/GenBank/DDBJ whole genome shotgun (WGS) entry which is preliminary data.</text>
</comment>
<accession>A0A520N6D4</accession>
<dbReference type="SUPFAM" id="SSF56112">
    <property type="entry name" value="Protein kinase-like (PK-like)"/>
    <property type="match status" value="1"/>
</dbReference>
<sequence>MNEINKDLKKSKINFEIINKIRSGITANTYLAKYKKDKSIIKVFKKQKYKLITNQFQTNFIKEQLVNKKLFPEVTYLNRKDGILIYKYFEENNIKLSRSKIIELLGISLTKLHSIKPNKNTKTFKHQISAYNKILKSNKNIKLIEKTNYLFKKIESYKNEENVFSHNDLNATNILFSGKDLRFIDFEYSSMNSRFCDISRIAESFNLKDEEINVLLSSYGIKTNSTVFEIIKDWSLMNLYLDLIWAYVMNKIQKGSIKDNYISRLELKLDNKGNK</sequence>
<proteinExistence type="predicted"/>
<evidence type="ECO:0000313" key="1">
    <source>
        <dbReference type="EMBL" id="RZO29038.1"/>
    </source>
</evidence>
<dbReference type="EMBL" id="SHBJ01000004">
    <property type="protein sequence ID" value="RZO29038.1"/>
    <property type="molecule type" value="Genomic_DNA"/>
</dbReference>
<dbReference type="PANTHER" id="PTHR40086:SF1">
    <property type="entry name" value="CELL CYCLE REGULATOR CCRZ"/>
    <property type="match status" value="1"/>
</dbReference>
<dbReference type="Gene3D" id="3.30.200.20">
    <property type="entry name" value="Phosphorylase Kinase, domain 1"/>
    <property type="match status" value="1"/>
</dbReference>
<evidence type="ECO:0008006" key="3">
    <source>
        <dbReference type="Google" id="ProtNLM"/>
    </source>
</evidence>
<dbReference type="Gene3D" id="3.90.1200.10">
    <property type="match status" value="1"/>
</dbReference>
<dbReference type="AlphaFoldDB" id="A0A520N6D4"/>
<dbReference type="PANTHER" id="PTHR40086">
    <property type="entry name" value="PHOSPHOTRANSFERASE YTMP-RELATED"/>
    <property type="match status" value="1"/>
</dbReference>
<organism evidence="1 2">
    <name type="scientific">SAR86 cluster bacterium</name>
    <dbReference type="NCBI Taxonomy" id="2030880"/>
    <lineage>
        <taxon>Bacteria</taxon>
        <taxon>Pseudomonadati</taxon>
        <taxon>Pseudomonadota</taxon>
        <taxon>Gammaproteobacteria</taxon>
        <taxon>SAR86 cluster</taxon>
    </lineage>
</organism>
<protein>
    <recommendedName>
        <fullName evidence="3">Choline kinase</fullName>
    </recommendedName>
</protein>
<dbReference type="Proteomes" id="UP000315283">
    <property type="component" value="Unassembled WGS sequence"/>
</dbReference>
<gene>
    <name evidence="1" type="ORF">EVA97_00990</name>
</gene>
<evidence type="ECO:0000313" key="2">
    <source>
        <dbReference type="Proteomes" id="UP000315283"/>
    </source>
</evidence>
<name>A0A520N6D4_9GAMM</name>
<dbReference type="InterPro" id="IPR052077">
    <property type="entry name" value="CcrZ_PhaseVar_Mediator"/>
</dbReference>
<reference evidence="1 2" key="1">
    <citation type="submission" date="2019-02" db="EMBL/GenBank/DDBJ databases">
        <title>Prokaryotic population dynamics and viral predation in marine succession experiment using metagenomics: the confinement effect.</title>
        <authorList>
            <person name="Haro-Moreno J.M."/>
            <person name="Rodriguez-Valera F."/>
            <person name="Lopez-Perez M."/>
        </authorList>
    </citation>
    <scope>NUCLEOTIDE SEQUENCE [LARGE SCALE GENOMIC DNA]</scope>
    <source>
        <strain evidence="1">MED-G164</strain>
    </source>
</reference>
<dbReference type="InterPro" id="IPR011009">
    <property type="entry name" value="Kinase-like_dom_sf"/>
</dbReference>